<protein>
    <submittedName>
        <fullName evidence="3">EB module</fullName>
    </submittedName>
</protein>
<name>A0A2G9UK01_TELCI</name>
<evidence type="ECO:0000256" key="1">
    <source>
        <dbReference type="SAM" id="MobiDB-lite"/>
    </source>
</evidence>
<accession>A0A2G9UK01</accession>
<reference evidence="3 4" key="1">
    <citation type="submission" date="2015-09" db="EMBL/GenBank/DDBJ databases">
        <title>Draft genome of the parasitic nematode Teladorsagia circumcincta isolate WARC Sus (inbred).</title>
        <authorList>
            <person name="Mitreva M."/>
        </authorList>
    </citation>
    <scope>NUCLEOTIDE SEQUENCE [LARGE SCALE GENOMIC DNA]</scope>
    <source>
        <strain evidence="3 4">S</strain>
    </source>
</reference>
<dbReference type="InterPro" id="IPR028150">
    <property type="entry name" value="Lustrin_cystein"/>
</dbReference>
<dbReference type="SMART" id="SM00289">
    <property type="entry name" value="WR1"/>
    <property type="match status" value="4"/>
</dbReference>
<feature type="domain" description="EB" evidence="2">
    <location>
        <begin position="261"/>
        <end position="312"/>
    </location>
</feature>
<proteinExistence type="predicted"/>
<feature type="region of interest" description="Disordered" evidence="1">
    <location>
        <begin position="62"/>
        <end position="83"/>
    </location>
</feature>
<dbReference type="PANTHER" id="PTHR46339:SF3">
    <property type="entry name" value="PROTEIN CBG06944"/>
    <property type="match status" value="1"/>
</dbReference>
<dbReference type="Pfam" id="PF14625">
    <property type="entry name" value="Lustrin_cystein"/>
    <property type="match status" value="4"/>
</dbReference>
<dbReference type="AlphaFoldDB" id="A0A2G9UK01"/>
<feature type="compositionally biased region" description="Low complexity" evidence="1">
    <location>
        <begin position="67"/>
        <end position="83"/>
    </location>
</feature>
<dbReference type="InterPro" id="IPR006150">
    <property type="entry name" value="Cys_repeat_1"/>
</dbReference>
<dbReference type="PANTHER" id="PTHR46339">
    <property type="entry name" value="PROTEIN CBG15282-RELATED"/>
    <property type="match status" value="1"/>
</dbReference>
<sequence length="479" mass="50817">MVGHPFGIIRAWSRSVLVKRIVPAPTNAVLLLLDTVRLIDAVLLEHTCAVYLLNRERSAERISCRGTTSTSSPANAHSSSLEAVTATTTTSSPLSSVGASATVAHVQQAMLLTSTRIRRCQSIATRLSVTVVRTDTPAPSTPSLIAMFAVEHLIKGRALPVNSCTKIFTHPCPHAVLWDEVISARTATPVRAIYQILHRVSAVPAMCCGVSGGCPNDSVAFVGLSGEPERCVAGQSKCPVGFACQRSSGNHHICCATKQECGPEQVKHGNVCYNRADLGKPCVTSEQCPDQGVCTDGICVCNERTVNLNGKCASPMARAKIVQSKSGASKCSNANSKALFSPETARVVFCSPKAKQCPHGYSCQINTKRTQYICCSTAELTSQAAASVCPSGRVPYLINGLPQRCTKQRCPRGYECTYKDHDYLCCSSAGKISGKQQSSTSTAGPTGVVEQCPRGNPLIYPSTRLPVVCTPGKKSCPIG</sequence>
<dbReference type="Proteomes" id="UP000230423">
    <property type="component" value="Unassembled WGS sequence"/>
</dbReference>
<gene>
    <name evidence="3" type="ORF">TELCIR_07559</name>
</gene>
<keyword evidence="4" id="KW-1185">Reference proteome</keyword>
<dbReference type="Pfam" id="PF01683">
    <property type="entry name" value="EB"/>
    <property type="match status" value="1"/>
</dbReference>
<evidence type="ECO:0000313" key="4">
    <source>
        <dbReference type="Proteomes" id="UP000230423"/>
    </source>
</evidence>
<dbReference type="OrthoDB" id="5874194at2759"/>
<evidence type="ECO:0000313" key="3">
    <source>
        <dbReference type="EMBL" id="PIO70579.1"/>
    </source>
</evidence>
<dbReference type="InterPro" id="IPR053014">
    <property type="entry name" value="Cuticle_assoc_divergent"/>
</dbReference>
<evidence type="ECO:0000259" key="2">
    <source>
        <dbReference type="Pfam" id="PF01683"/>
    </source>
</evidence>
<organism evidence="3 4">
    <name type="scientific">Teladorsagia circumcincta</name>
    <name type="common">Brown stomach worm</name>
    <name type="synonym">Ostertagia circumcincta</name>
    <dbReference type="NCBI Taxonomy" id="45464"/>
    <lineage>
        <taxon>Eukaryota</taxon>
        <taxon>Metazoa</taxon>
        <taxon>Ecdysozoa</taxon>
        <taxon>Nematoda</taxon>
        <taxon>Chromadorea</taxon>
        <taxon>Rhabditida</taxon>
        <taxon>Rhabditina</taxon>
        <taxon>Rhabditomorpha</taxon>
        <taxon>Strongyloidea</taxon>
        <taxon>Trichostrongylidae</taxon>
        <taxon>Teladorsagia</taxon>
    </lineage>
</organism>
<dbReference type="InterPro" id="IPR006149">
    <property type="entry name" value="EB_dom"/>
</dbReference>
<dbReference type="EMBL" id="KZ346225">
    <property type="protein sequence ID" value="PIO70579.1"/>
    <property type="molecule type" value="Genomic_DNA"/>
</dbReference>